<reference evidence="4 7" key="2">
    <citation type="submission" date="2020-07" db="EMBL/GenBank/DDBJ databases">
        <title>Sequencing the genomes of 1000 actinobacteria strains.</title>
        <authorList>
            <person name="Klenk H.-P."/>
        </authorList>
    </citation>
    <scope>NUCLEOTIDE SEQUENCE [LARGE SCALE GENOMIC DNA]</scope>
    <source>
        <strain evidence="4 7">DSM 23870</strain>
    </source>
</reference>
<dbReference type="InterPro" id="IPR015402">
    <property type="entry name" value="DUF1980"/>
</dbReference>
<evidence type="ECO:0000259" key="2">
    <source>
        <dbReference type="Pfam" id="PF09323"/>
    </source>
</evidence>
<dbReference type="PANTHER" id="PTHR40047">
    <property type="entry name" value="UPF0703 PROTEIN YCGQ"/>
    <property type="match status" value="1"/>
</dbReference>
<dbReference type="InterPro" id="IPR048447">
    <property type="entry name" value="DUF1980_C"/>
</dbReference>
<evidence type="ECO:0000256" key="1">
    <source>
        <dbReference type="SAM" id="Phobius"/>
    </source>
</evidence>
<dbReference type="AlphaFoldDB" id="A0A4Q2M4P6"/>
<evidence type="ECO:0000259" key="3">
    <source>
        <dbReference type="Pfam" id="PF21537"/>
    </source>
</evidence>
<keyword evidence="1" id="KW-0472">Membrane</keyword>
<dbReference type="EMBL" id="JACCBI010000001">
    <property type="protein sequence ID" value="NYD67098.1"/>
    <property type="molecule type" value="Genomic_DNA"/>
</dbReference>
<accession>A0A4Q2M4P6</accession>
<protein>
    <submittedName>
        <fullName evidence="4">Putative repeat protein (TIGR03943 family)</fullName>
    </submittedName>
    <submittedName>
        <fullName evidence="5">TIGR03943 family protein</fullName>
    </submittedName>
</protein>
<keyword evidence="1" id="KW-1133">Transmembrane helix</keyword>
<feature type="transmembrane region" description="Helical" evidence="1">
    <location>
        <begin position="40"/>
        <end position="64"/>
    </location>
</feature>
<dbReference type="Proteomes" id="UP000581087">
    <property type="component" value="Unassembled WGS sequence"/>
</dbReference>
<keyword evidence="1" id="KW-0812">Transmembrane</keyword>
<evidence type="ECO:0000313" key="4">
    <source>
        <dbReference type="EMBL" id="NYD67098.1"/>
    </source>
</evidence>
<name>A0A4Q2M4P6_9MICO</name>
<dbReference type="PANTHER" id="PTHR40047:SF1">
    <property type="entry name" value="UPF0703 PROTEIN YCGQ"/>
    <property type="match status" value="1"/>
</dbReference>
<keyword evidence="6" id="KW-1185">Reference proteome</keyword>
<dbReference type="OrthoDB" id="359029at2"/>
<gene>
    <name evidence="4" type="ORF">BJ972_001617</name>
    <name evidence="5" type="ORF">ESP50_08365</name>
</gene>
<feature type="domain" description="DUF1980" evidence="2">
    <location>
        <begin position="15"/>
        <end position="118"/>
    </location>
</feature>
<dbReference type="InterPro" id="IPR048493">
    <property type="entry name" value="DUF1980_N"/>
</dbReference>
<dbReference type="NCBIfam" id="TIGR03943">
    <property type="entry name" value="TIGR03943 family putative permease subunit"/>
    <property type="match status" value="1"/>
</dbReference>
<organism evidence="5 6">
    <name type="scientific">Agromyces atrinae</name>
    <dbReference type="NCBI Taxonomy" id="592376"/>
    <lineage>
        <taxon>Bacteria</taxon>
        <taxon>Bacillati</taxon>
        <taxon>Actinomycetota</taxon>
        <taxon>Actinomycetes</taxon>
        <taxon>Micrococcales</taxon>
        <taxon>Microbacteriaceae</taxon>
        <taxon>Agromyces</taxon>
    </lineage>
</organism>
<evidence type="ECO:0000313" key="6">
    <source>
        <dbReference type="Proteomes" id="UP000292686"/>
    </source>
</evidence>
<proteinExistence type="predicted"/>
<feature type="domain" description="DUF1980" evidence="3">
    <location>
        <begin position="154"/>
        <end position="252"/>
    </location>
</feature>
<dbReference type="Proteomes" id="UP000292686">
    <property type="component" value="Unassembled WGS sequence"/>
</dbReference>
<dbReference type="RefSeq" id="WP_129173993.1">
    <property type="nucleotide sequence ID" value="NZ_JACCBI010000001.1"/>
</dbReference>
<evidence type="ECO:0000313" key="7">
    <source>
        <dbReference type="Proteomes" id="UP000581087"/>
    </source>
</evidence>
<feature type="transmembrane region" description="Helical" evidence="1">
    <location>
        <begin position="12"/>
        <end position="28"/>
    </location>
</feature>
<feature type="transmembrane region" description="Helical" evidence="1">
    <location>
        <begin position="85"/>
        <end position="104"/>
    </location>
</feature>
<dbReference type="Pfam" id="PF09323">
    <property type="entry name" value="DUF1980"/>
    <property type="match status" value="1"/>
</dbReference>
<dbReference type="InterPro" id="IPR052955">
    <property type="entry name" value="UPF0703_membrane_permease"/>
</dbReference>
<reference evidence="5 6" key="1">
    <citation type="submission" date="2019-01" db="EMBL/GenBank/DDBJ databases">
        <title>Agromyces.</title>
        <authorList>
            <person name="Li J."/>
        </authorList>
    </citation>
    <scope>NUCLEOTIDE SEQUENCE [LARGE SCALE GENOMIC DNA]</scope>
    <source>
        <strain evidence="5 6">DSM 23870</strain>
    </source>
</reference>
<evidence type="ECO:0000313" key="5">
    <source>
        <dbReference type="EMBL" id="RXZ87055.1"/>
    </source>
</evidence>
<comment type="caution">
    <text evidence="5">The sequence shown here is derived from an EMBL/GenBank/DDBJ whole genome shotgun (WGS) entry which is preliminary data.</text>
</comment>
<sequence length="252" mass="26605">MRFSRLLSRWQGVVLSLLGIVATLWLAASDQLGLYIHPRYYGFTVIMAVLAAVLCLAAFAFVPGSTDEDDEHEGHATPAPRGRRWAMLGGAAIIIGSAIALLALPPAALSSATVEQRELNSGSAAVDAPDLVGADTAAFTVRDWASLLAQNPSPDDVAGTPVDVVGFVTADPAGSADVFYIARFVVTCCAVDAQPVGVPVHFPGWQEQFQTDDWVEASGAFIRNPDATGATPLTLLPETIEPVEQPAEPYVY</sequence>
<dbReference type="EMBL" id="SDPM01000003">
    <property type="protein sequence ID" value="RXZ87055.1"/>
    <property type="molecule type" value="Genomic_DNA"/>
</dbReference>
<dbReference type="Pfam" id="PF21537">
    <property type="entry name" value="DUF1980_C"/>
    <property type="match status" value="1"/>
</dbReference>